<reference evidence="1" key="1">
    <citation type="submission" date="2023-06" db="EMBL/GenBank/DDBJ databases">
        <title>Genome-scale phylogeny and comparative genomics of the fungal order Sordariales.</title>
        <authorList>
            <consortium name="Lawrence Berkeley National Laboratory"/>
            <person name="Hensen N."/>
            <person name="Bonometti L."/>
            <person name="Westerberg I."/>
            <person name="Brannstrom I.O."/>
            <person name="Guillou S."/>
            <person name="Cros-Aarteil S."/>
            <person name="Calhoun S."/>
            <person name="Haridas S."/>
            <person name="Kuo A."/>
            <person name="Mondo S."/>
            <person name="Pangilinan J."/>
            <person name="Riley R."/>
            <person name="Labutti K."/>
            <person name="Andreopoulos B."/>
            <person name="Lipzen A."/>
            <person name="Chen C."/>
            <person name="Yanf M."/>
            <person name="Daum C."/>
            <person name="Ng V."/>
            <person name="Clum A."/>
            <person name="Steindorff A."/>
            <person name="Ohm R."/>
            <person name="Martin F."/>
            <person name="Silar P."/>
            <person name="Natvig D."/>
            <person name="Lalanne C."/>
            <person name="Gautier V."/>
            <person name="Ament-Velasquez S.L."/>
            <person name="Kruys A."/>
            <person name="Hutchinson M.I."/>
            <person name="Powell A.J."/>
            <person name="Barry K."/>
            <person name="Miller A.N."/>
            <person name="Grigoriev I.V."/>
            <person name="Debuchy R."/>
            <person name="Gladieux P."/>
            <person name="Thoren M.H."/>
            <person name="Johannesson H."/>
        </authorList>
    </citation>
    <scope>NUCLEOTIDE SEQUENCE</scope>
    <source>
        <strain evidence="1">SMH2532-1</strain>
    </source>
</reference>
<protein>
    <submittedName>
        <fullName evidence="1">Uncharacterized protein</fullName>
    </submittedName>
</protein>
<comment type="caution">
    <text evidence="1">The sequence shown here is derived from an EMBL/GenBank/DDBJ whole genome shotgun (WGS) entry which is preliminary data.</text>
</comment>
<evidence type="ECO:0000313" key="2">
    <source>
        <dbReference type="Proteomes" id="UP001174936"/>
    </source>
</evidence>
<keyword evidence="2" id="KW-1185">Reference proteome</keyword>
<organism evidence="1 2">
    <name type="scientific">Cercophora newfieldiana</name>
    <dbReference type="NCBI Taxonomy" id="92897"/>
    <lineage>
        <taxon>Eukaryota</taxon>
        <taxon>Fungi</taxon>
        <taxon>Dikarya</taxon>
        <taxon>Ascomycota</taxon>
        <taxon>Pezizomycotina</taxon>
        <taxon>Sordariomycetes</taxon>
        <taxon>Sordariomycetidae</taxon>
        <taxon>Sordariales</taxon>
        <taxon>Lasiosphaeriaceae</taxon>
        <taxon>Cercophora</taxon>
    </lineage>
</organism>
<name>A0AA39YM07_9PEZI</name>
<gene>
    <name evidence="1" type="ORF">B0T16DRAFT_383983</name>
</gene>
<dbReference type="EMBL" id="JAULSV010000001">
    <property type="protein sequence ID" value="KAK0655006.1"/>
    <property type="molecule type" value="Genomic_DNA"/>
</dbReference>
<proteinExistence type="predicted"/>
<dbReference type="Proteomes" id="UP001174936">
    <property type="component" value="Unassembled WGS sequence"/>
</dbReference>
<evidence type="ECO:0000313" key="1">
    <source>
        <dbReference type="EMBL" id="KAK0655006.1"/>
    </source>
</evidence>
<accession>A0AA39YM07</accession>
<dbReference type="AlphaFoldDB" id="A0AA39YM07"/>
<sequence>MAAGWKPYSYEESYGWNRETFDSIYDWAHFQRVTFCSVWQSVHILLTGCACCDRKTIDKALQELCATAKTNPSAVPKMLIDILKENLRIRLPYYVDRELFELTHPYQDYDERSVPSEQFCEGLIHSPSFKDFCAQVTQLRDDVHQSENGLFSRPAPIAARETPLPADEQLDERLQFVLLSWKFQHHFQKRSLKLKKVDISGGYIHECDWPYVPKTWNHNTSEEEKEFWRVTMAYRGESIRCDKDSGERFNHPKDAEDGIAPINTCIPNALLTLLFFMQALGKDRLDLKDILDQSKNEWANKKRCQRKREFRAFPRTRPFDVFEKLPVLDPNEPFDGYNDYWWWLCAVMHKAVLEHTELPKVFPPRMPDWEGIPDDFAPEVFGPWLG</sequence>